<dbReference type="SMART" id="SM00421">
    <property type="entry name" value="HTH_LUXR"/>
    <property type="match status" value="1"/>
</dbReference>
<dbReference type="GO" id="GO:0006355">
    <property type="term" value="P:regulation of DNA-templated transcription"/>
    <property type="evidence" value="ECO:0007669"/>
    <property type="project" value="InterPro"/>
</dbReference>
<keyword evidence="1 5" id="KW-0597">Phosphoprotein</keyword>
<dbReference type="SUPFAM" id="SSF52172">
    <property type="entry name" value="CheY-like"/>
    <property type="match status" value="1"/>
</dbReference>
<gene>
    <name evidence="8" type="ORF">GOQ27_01970</name>
</gene>
<dbReference type="CDD" id="cd17535">
    <property type="entry name" value="REC_NarL-like"/>
    <property type="match status" value="1"/>
</dbReference>
<dbReference type="InterPro" id="IPR011006">
    <property type="entry name" value="CheY-like_superfamily"/>
</dbReference>
<dbReference type="PANTHER" id="PTHR43214">
    <property type="entry name" value="TWO-COMPONENT RESPONSE REGULATOR"/>
    <property type="match status" value="1"/>
</dbReference>
<dbReference type="EMBL" id="WSFT01000013">
    <property type="protein sequence ID" value="MBS4537207.1"/>
    <property type="molecule type" value="Genomic_DNA"/>
</dbReference>
<reference evidence="8" key="1">
    <citation type="submission" date="2019-12" db="EMBL/GenBank/DDBJ databases">
        <title>Clostridiaceae gen. nov. sp. nov., isolated from sediment in Xinjiang, China.</title>
        <authorList>
            <person name="Zhang R."/>
        </authorList>
    </citation>
    <scope>NUCLEOTIDE SEQUENCE</scope>
    <source>
        <strain evidence="8">D2Q-11</strain>
    </source>
</reference>
<dbReference type="CDD" id="cd06170">
    <property type="entry name" value="LuxR_C_like"/>
    <property type="match status" value="1"/>
</dbReference>
<dbReference type="InterPro" id="IPR000792">
    <property type="entry name" value="Tscrpt_reg_LuxR_C"/>
</dbReference>
<dbReference type="InterPro" id="IPR039420">
    <property type="entry name" value="WalR-like"/>
</dbReference>
<keyword evidence="4" id="KW-0804">Transcription</keyword>
<dbReference type="GO" id="GO:0000160">
    <property type="term" value="P:phosphorelay signal transduction system"/>
    <property type="evidence" value="ECO:0007669"/>
    <property type="project" value="InterPro"/>
</dbReference>
<dbReference type="AlphaFoldDB" id="A0A942UX33"/>
<dbReference type="PRINTS" id="PR00038">
    <property type="entry name" value="HTHLUXR"/>
</dbReference>
<evidence type="ECO:0000313" key="8">
    <source>
        <dbReference type="EMBL" id="MBS4537207.1"/>
    </source>
</evidence>
<evidence type="ECO:0000256" key="2">
    <source>
        <dbReference type="ARBA" id="ARBA00023015"/>
    </source>
</evidence>
<dbReference type="SUPFAM" id="SSF46894">
    <property type="entry name" value="C-terminal effector domain of the bipartite response regulators"/>
    <property type="match status" value="1"/>
</dbReference>
<evidence type="ECO:0000313" key="9">
    <source>
        <dbReference type="Proteomes" id="UP000724672"/>
    </source>
</evidence>
<dbReference type="GO" id="GO:0003677">
    <property type="term" value="F:DNA binding"/>
    <property type="evidence" value="ECO:0007669"/>
    <property type="project" value="UniProtKB-KW"/>
</dbReference>
<proteinExistence type="predicted"/>
<dbReference type="Proteomes" id="UP000724672">
    <property type="component" value="Unassembled WGS sequence"/>
</dbReference>
<dbReference type="PROSITE" id="PS00622">
    <property type="entry name" value="HTH_LUXR_1"/>
    <property type="match status" value="1"/>
</dbReference>
<sequence>MDNNISIMIADDHSLMRQGLKKILELEEGLQVIAEAADGEEAILKAIEKRPNVILLDINMPTVNGIEALRRLKDVGSESKIIILTIHDDREYLFQTVNMGADGYVLKDSDSDTLIKAIKDVNQGKTYIQPSLATLLVKEYGNNVPEEKSKKDSLTRREYEVITLIAEGLNNREIAEKLFISEKTVKNHVSNIFKKIEVNDRIQAAIFAYKNNIKKI</sequence>
<protein>
    <submittedName>
        <fullName evidence="8">Response regulator transcription factor</fullName>
    </submittedName>
</protein>
<accession>A0A942UX33</accession>
<dbReference type="PROSITE" id="PS50110">
    <property type="entry name" value="RESPONSE_REGULATORY"/>
    <property type="match status" value="1"/>
</dbReference>
<name>A0A942UX33_9FIRM</name>
<evidence type="ECO:0000256" key="1">
    <source>
        <dbReference type="ARBA" id="ARBA00022553"/>
    </source>
</evidence>
<evidence type="ECO:0000256" key="4">
    <source>
        <dbReference type="ARBA" id="ARBA00023163"/>
    </source>
</evidence>
<dbReference type="InterPro" id="IPR001789">
    <property type="entry name" value="Sig_transdc_resp-reg_receiver"/>
</dbReference>
<feature type="modified residue" description="4-aspartylphosphate" evidence="5">
    <location>
        <position position="57"/>
    </location>
</feature>
<organism evidence="8 9">
    <name type="scientific">Anaeromonas frigoriresistens</name>
    <dbReference type="NCBI Taxonomy" id="2683708"/>
    <lineage>
        <taxon>Bacteria</taxon>
        <taxon>Bacillati</taxon>
        <taxon>Bacillota</taxon>
        <taxon>Tissierellia</taxon>
        <taxon>Tissierellales</taxon>
        <taxon>Thermohalobacteraceae</taxon>
        <taxon>Anaeromonas</taxon>
    </lineage>
</organism>
<dbReference type="Pfam" id="PF00072">
    <property type="entry name" value="Response_reg"/>
    <property type="match status" value="1"/>
</dbReference>
<evidence type="ECO:0000259" key="6">
    <source>
        <dbReference type="PROSITE" id="PS50043"/>
    </source>
</evidence>
<feature type="domain" description="HTH luxR-type" evidence="6">
    <location>
        <begin position="147"/>
        <end position="212"/>
    </location>
</feature>
<evidence type="ECO:0000256" key="3">
    <source>
        <dbReference type="ARBA" id="ARBA00023125"/>
    </source>
</evidence>
<keyword evidence="3" id="KW-0238">DNA-binding</keyword>
<dbReference type="InterPro" id="IPR058245">
    <property type="entry name" value="NreC/VraR/RcsB-like_REC"/>
</dbReference>
<dbReference type="Pfam" id="PF00196">
    <property type="entry name" value="GerE"/>
    <property type="match status" value="1"/>
</dbReference>
<dbReference type="PROSITE" id="PS50043">
    <property type="entry name" value="HTH_LUXR_2"/>
    <property type="match status" value="1"/>
</dbReference>
<keyword evidence="9" id="KW-1185">Reference proteome</keyword>
<dbReference type="SMART" id="SM00448">
    <property type="entry name" value="REC"/>
    <property type="match status" value="1"/>
</dbReference>
<keyword evidence="2" id="KW-0805">Transcription regulation</keyword>
<feature type="domain" description="Response regulatory" evidence="7">
    <location>
        <begin position="6"/>
        <end position="122"/>
    </location>
</feature>
<evidence type="ECO:0000259" key="7">
    <source>
        <dbReference type="PROSITE" id="PS50110"/>
    </source>
</evidence>
<dbReference type="RefSeq" id="WP_203365134.1">
    <property type="nucleotide sequence ID" value="NZ_WSFT01000013.1"/>
</dbReference>
<evidence type="ECO:0000256" key="5">
    <source>
        <dbReference type="PROSITE-ProRule" id="PRU00169"/>
    </source>
</evidence>
<dbReference type="Gene3D" id="3.40.50.2300">
    <property type="match status" value="1"/>
</dbReference>
<dbReference type="InterPro" id="IPR016032">
    <property type="entry name" value="Sig_transdc_resp-reg_C-effctor"/>
</dbReference>
<dbReference type="PANTHER" id="PTHR43214:SF39">
    <property type="entry name" value="TRANSCRIPTIONAL REGULATORY PROTEIN DEGU"/>
    <property type="match status" value="1"/>
</dbReference>
<comment type="caution">
    <text evidence="8">The sequence shown here is derived from an EMBL/GenBank/DDBJ whole genome shotgun (WGS) entry which is preliminary data.</text>
</comment>